<name>A0A5C3N5C4_9AGAM</name>
<feature type="region of interest" description="Disordered" evidence="1">
    <location>
        <begin position="31"/>
        <end position="56"/>
    </location>
</feature>
<reference evidence="2 3" key="1">
    <citation type="journal article" date="2019" name="Nat. Ecol. Evol.">
        <title>Megaphylogeny resolves global patterns of mushroom evolution.</title>
        <authorList>
            <person name="Varga T."/>
            <person name="Krizsan K."/>
            <person name="Foldi C."/>
            <person name="Dima B."/>
            <person name="Sanchez-Garcia M."/>
            <person name="Sanchez-Ramirez S."/>
            <person name="Szollosi G.J."/>
            <person name="Szarkandi J.G."/>
            <person name="Papp V."/>
            <person name="Albert L."/>
            <person name="Andreopoulos W."/>
            <person name="Angelini C."/>
            <person name="Antonin V."/>
            <person name="Barry K.W."/>
            <person name="Bougher N.L."/>
            <person name="Buchanan P."/>
            <person name="Buyck B."/>
            <person name="Bense V."/>
            <person name="Catcheside P."/>
            <person name="Chovatia M."/>
            <person name="Cooper J."/>
            <person name="Damon W."/>
            <person name="Desjardin D."/>
            <person name="Finy P."/>
            <person name="Geml J."/>
            <person name="Haridas S."/>
            <person name="Hughes K."/>
            <person name="Justo A."/>
            <person name="Karasinski D."/>
            <person name="Kautmanova I."/>
            <person name="Kiss B."/>
            <person name="Kocsube S."/>
            <person name="Kotiranta H."/>
            <person name="LaButti K.M."/>
            <person name="Lechner B.E."/>
            <person name="Liimatainen K."/>
            <person name="Lipzen A."/>
            <person name="Lukacs Z."/>
            <person name="Mihaltcheva S."/>
            <person name="Morgado L.N."/>
            <person name="Niskanen T."/>
            <person name="Noordeloos M.E."/>
            <person name="Ohm R.A."/>
            <person name="Ortiz-Santana B."/>
            <person name="Ovrebo C."/>
            <person name="Racz N."/>
            <person name="Riley R."/>
            <person name="Savchenko A."/>
            <person name="Shiryaev A."/>
            <person name="Soop K."/>
            <person name="Spirin V."/>
            <person name="Szebenyi C."/>
            <person name="Tomsovsky M."/>
            <person name="Tulloss R.E."/>
            <person name="Uehling J."/>
            <person name="Grigoriev I.V."/>
            <person name="Vagvolgyi C."/>
            <person name="Papp T."/>
            <person name="Martin F.M."/>
            <person name="Miettinen O."/>
            <person name="Hibbett D.S."/>
            <person name="Nagy L.G."/>
        </authorList>
    </citation>
    <scope>NUCLEOTIDE SEQUENCE [LARGE SCALE GENOMIC DNA]</scope>
    <source>
        <strain evidence="2 3">OMC1185</strain>
    </source>
</reference>
<evidence type="ECO:0000313" key="3">
    <source>
        <dbReference type="Proteomes" id="UP000305948"/>
    </source>
</evidence>
<proteinExistence type="predicted"/>
<sequence>MQRAIVQALVRAFLRRSWAYGRRLAGSERRYHGQVSSTRSRKSDSGSLYRRPTATRSMPRSILSSWLLGYNPCSQCHSIGIYTLPHCECRSTSSGLFLRVSLADAIAPEDETPQQNPLL</sequence>
<gene>
    <name evidence="2" type="ORF">OE88DRAFT_1330009</name>
</gene>
<organism evidence="2 3">
    <name type="scientific">Heliocybe sulcata</name>
    <dbReference type="NCBI Taxonomy" id="5364"/>
    <lineage>
        <taxon>Eukaryota</taxon>
        <taxon>Fungi</taxon>
        <taxon>Dikarya</taxon>
        <taxon>Basidiomycota</taxon>
        <taxon>Agaricomycotina</taxon>
        <taxon>Agaricomycetes</taxon>
        <taxon>Gloeophyllales</taxon>
        <taxon>Gloeophyllaceae</taxon>
        <taxon>Heliocybe</taxon>
    </lineage>
</organism>
<dbReference type="Proteomes" id="UP000305948">
    <property type="component" value="Unassembled WGS sequence"/>
</dbReference>
<dbReference type="AlphaFoldDB" id="A0A5C3N5C4"/>
<accession>A0A5C3N5C4</accession>
<evidence type="ECO:0000256" key="1">
    <source>
        <dbReference type="SAM" id="MobiDB-lite"/>
    </source>
</evidence>
<evidence type="ECO:0000313" key="2">
    <source>
        <dbReference type="EMBL" id="TFK52999.1"/>
    </source>
</evidence>
<dbReference type="EMBL" id="ML213508">
    <property type="protein sequence ID" value="TFK52999.1"/>
    <property type="molecule type" value="Genomic_DNA"/>
</dbReference>
<keyword evidence="3" id="KW-1185">Reference proteome</keyword>
<protein>
    <submittedName>
        <fullName evidence="2">Uncharacterized protein</fullName>
    </submittedName>
</protein>